<evidence type="ECO:0000256" key="8">
    <source>
        <dbReference type="PIRSR" id="PIRSR602403-1"/>
    </source>
</evidence>
<dbReference type="GO" id="GO:0016705">
    <property type="term" value="F:oxidoreductase activity, acting on paired donors, with incorporation or reduction of molecular oxygen"/>
    <property type="evidence" value="ECO:0007669"/>
    <property type="project" value="InterPro"/>
</dbReference>
<evidence type="ECO:0000313" key="11">
    <source>
        <dbReference type="EMBL" id="KAG2179784.1"/>
    </source>
</evidence>
<comment type="caution">
    <text evidence="11">The sequence shown here is derived from an EMBL/GenBank/DDBJ whole genome shotgun (WGS) entry which is preliminary data.</text>
</comment>
<dbReference type="GO" id="GO:0004497">
    <property type="term" value="F:monooxygenase activity"/>
    <property type="evidence" value="ECO:0007669"/>
    <property type="project" value="UniProtKB-KW"/>
</dbReference>
<feature type="transmembrane region" description="Helical" evidence="10">
    <location>
        <begin position="37"/>
        <end position="61"/>
    </location>
</feature>
<keyword evidence="3 8" id="KW-0349">Heme</keyword>
<dbReference type="Gene3D" id="1.10.630.10">
    <property type="entry name" value="Cytochrome P450"/>
    <property type="match status" value="1"/>
</dbReference>
<dbReference type="SUPFAM" id="SSF48264">
    <property type="entry name" value="Cytochrome P450"/>
    <property type="match status" value="1"/>
</dbReference>
<evidence type="ECO:0000256" key="5">
    <source>
        <dbReference type="ARBA" id="ARBA00023002"/>
    </source>
</evidence>
<dbReference type="Pfam" id="PF00067">
    <property type="entry name" value="p450"/>
    <property type="match status" value="1"/>
</dbReference>
<evidence type="ECO:0000256" key="2">
    <source>
        <dbReference type="ARBA" id="ARBA00010617"/>
    </source>
</evidence>
<reference evidence="11" key="1">
    <citation type="submission" date="2020-12" db="EMBL/GenBank/DDBJ databases">
        <title>Metabolic potential, ecology and presence of endohyphal bacteria is reflected in genomic diversity of Mucoromycotina.</title>
        <authorList>
            <person name="Muszewska A."/>
            <person name="Okrasinska A."/>
            <person name="Steczkiewicz K."/>
            <person name="Drgas O."/>
            <person name="Orlowska M."/>
            <person name="Perlinska-Lenart U."/>
            <person name="Aleksandrzak-Piekarczyk T."/>
            <person name="Szatraj K."/>
            <person name="Zielenkiewicz U."/>
            <person name="Pilsyk S."/>
            <person name="Malc E."/>
            <person name="Mieczkowski P."/>
            <person name="Kruszewska J.S."/>
            <person name="Biernat P."/>
            <person name="Pawlowska J."/>
        </authorList>
    </citation>
    <scope>NUCLEOTIDE SEQUENCE</scope>
    <source>
        <strain evidence="11">WA0000067209</strain>
    </source>
</reference>
<keyword evidence="6 8" id="KW-0408">Iron</keyword>
<feature type="binding site" description="axial binding residue" evidence="8">
    <location>
        <position position="477"/>
    </location>
    <ligand>
        <name>heme</name>
        <dbReference type="ChEBI" id="CHEBI:30413"/>
    </ligand>
    <ligandPart>
        <name>Fe</name>
        <dbReference type="ChEBI" id="CHEBI:18248"/>
    </ligandPart>
</feature>
<evidence type="ECO:0000256" key="4">
    <source>
        <dbReference type="ARBA" id="ARBA00022723"/>
    </source>
</evidence>
<evidence type="ECO:0000256" key="6">
    <source>
        <dbReference type="ARBA" id="ARBA00023004"/>
    </source>
</evidence>
<evidence type="ECO:0000256" key="10">
    <source>
        <dbReference type="SAM" id="Phobius"/>
    </source>
</evidence>
<comment type="similarity">
    <text evidence="2 9">Belongs to the cytochrome P450 family.</text>
</comment>
<protein>
    <recommendedName>
        <fullName evidence="13">Cytochrome P450</fullName>
    </recommendedName>
</protein>
<evidence type="ECO:0008006" key="13">
    <source>
        <dbReference type="Google" id="ProtNLM"/>
    </source>
</evidence>
<dbReference type="PRINTS" id="PR00465">
    <property type="entry name" value="EP450IV"/>
</dbReference>
<dbReference type="OrthoDB" id="1470350at2759"/>
<evidence type="ECO:0000256" key="3">
    <source>
        <dbReference type="ARBA" id="ARBA00022617"/>
    </source>
</evidence>
<dbReference type="PRINTS" id="PR00385">
    <property type="entry name" value="P450"/>
</dbReference>
<proteinExistence type="inferred from homology"/>
<evidence type="ECO:0000313" key="12">
    <source>
        <dbReference type="Proteomes" id="UP000654370"/>
    </source>
</evidence>
<dbReference type="InterPro" id="IPR050196">
    <property type="entry name" value="Cytochrome_P450_Monoox"/>
</dbReference>
<dbReference type="PANTHER" id="PTHR24291:SF50">
    <property type="entry name" value="BIFUNCTIONAL ALBAFLAVENONE MONOOXYGENASE_TERPENE SYNTHASE"/>
    <property type="match status" value="1"/>
</dbReference>
<dbReference type="PROSITE" id="PS00086">
    <property type="entry name" value="CYTOCHROME_P450"/>
    <property type="match status" value="1"/>
</dbReference>
<keyword evidence="7 9" id="KW-0503">Monooxygenase</keyword>
<keyword evidence="10" id="KW-0812">Transmembrane</keyword>
<dbReference type="GO" id="GO:0005506">
    <property type="term" value="F:iron ion binding"/>
    <property type="evidence" value="ECO:0007669"/>
    <property type="project" value="InterPro"/>
</dbReference>
<dbReference type="InterPro" id="IPR017972">
    <property type="entry name" value="Cyt_P450_CS"/>
</dbReference>
<name>A0A8H7UHZ5_MORIS</name>
<dbReference type="PANTHER" id="PTHR24291">
    <property type="entry name" value="CYTOCHROME P450 FAMILY 4"/>
    <property type="match status" value="1"/>
</dbReference>
<keyword evidence="10" id="KW-1133">Transmembrane helix</keyword>
<dbReference type="EMBL" id="JAEPQZ010000006">
    <property type="protein sequence ID" value="KAG2179784.1"/>
    <property type="molecule type" value="Genomic_DNA"/>
</dbReference>
<keyword evidence="4 8" id="KW-0479">Metal-binding</keyword>
<dbReference type="Proteomes" id="UP000654370">
    <property type="component" value="Unassembled WGS sequence"/>
</dbReference>
<keyword evidence="12" id="KW-1185">Reference proteome</keyword>
<accession>A0A8H7UHZ5</accession>
<organism evidence="11 12">
    <name type="scientific">Mortierella isabellina</name>
    <name type="common">Filamentous fungus</name>
    <name type="synonym">Umbelopsis isabellina</name>
    <dbReference type="NCBI Taxonomy" id="91625"/>
    <lineage>
        <taxon>Eukaryota</taxon>
        <taxon>Fungi</taxon>
        <taxon>Fungi incertae sedis</taxon>
        <taxon>Mucoromycota</taxon>
        <taxon>Mucoromycotina</taxon>
        <taxon>Umbelopsidomycetes</taxon>
        <taxon>Umbelopsidales</taxon>
        <taxon>Umbelopsidaceae</taxon>
        <taxon>Umbelopsis</taxon>
    </lineage>
</organism>
<gene>
    <name evidence="11" type="ORF">INT43_003567</name>
</gene>
<comment type="cofactor">
    <cofactor evidence="1 8">
        <name>heme</name>
        <dbReference type="ChEBI" id="CHEBI:30413"/>
    </cofactor>
</comment>
<dbReference type="InterPro" id="IPR036396">
    <property type="entry name" value="Cyt_P450_sf"/>
</dbReference>
<dbReference type="InterPro" id="IPR002403">
    <property type="entry name" value="Cyt_P450_E_grp-IV"/>
</dbReference>
<sequence>MLVAENSQKLIDTATKRVIELYDRVLRSQSNKRTVQLVAGAATAFILYRVYAVIALPPIALRGLPYVNNLRVIWTTLRGDTPWVQFKKLYAPALAKSNERGMYVRCGRVGWCVYVENPALIKKVLLKGELFPRAEHSFGEGDTLLNGMIRHPSILTEPGEKWKKHRKASSPAFHRAMPVNIFGHLVQNLFIAIEKNSNIVEISGLLERFGFDAITSAGFEYNANAIGDRDSEWVKLYTDLKDGAFSPLFFLIPAFDTKYRHLFPRRVQLHQDLKRFIGKIEDIIVKKRAQLLQGRSQVDEAEKDLCTLMLESEADGEGSSLSNDELLNDLIAFILAGHDTTANALSSAFYYLAKDKAIQQKLRAEAIEYLGDESHDVIPTVEQSKAMPYLNMVIRETLRVAGPAVWTSPRTVAEDTELGDYLLPKGTHVIVDILALQHDADLWPEPYKFDPERFAPENKSSKTASSWLPFGGGQHQCAGMNMSLAEQRVLLSMMVRKYEWDLAPGSPHQNDIVMSGMDIIGPKDLQLVFKKRY</sequence>
<evidence type="ECO:0000256" key="1">
    <source>
        <dbReference type="ARBA" id="ARBA00001971"/>
    </source>
</evidence>
<keyword evidence="10" id="KW-0472">Membrane</keyword>
<evidence type="ECO:0000256" key="7">
    <source>
        <dbReference type="ARBA" id="ARBA00023033"/>
    </source>
</evidence>
<dbReference type="InterPro" id="IPR001128">
    <property type="entry name" value="Cyt_P450"/>
</dbReference>
<dbReference type="GO" id="GO:0020037">
    <property type="term" value="F:heme binding"/>
    <property type="evidence" value="ECO:0007669"/>
    <property type="project" value="InterPro"/>
</dbReference>
<dbReference type="AlphaFoldDB" id="A0A8H7UHZ5"/>
<evidence type="ECO:0000256" key="9">
    <source>
        <dbReference type="RuleBase" id="RU000461"/>
    </source>
</evidence>
<keyword evidence="5 9" id="KW-0560">Oxidoreductase</keyword>